<dbReference type="EMBL" id="LR922711">
    <property type="protein sequence ID" value="CAD7255330.1"/>
    <property type="molecule type" value="Genomic_DNA"/>
</dbReference>
<dbReference type="AlphaFoldDB" id="A0A7R9AJ85"/>
<gene>
    <name evidence="7" type="ORF">DSTB1V02_LOCUS15075</name>
</gene>
<dbReference type="GO" id="GO:0005524">
    <property type="term" value="F:ATP binding"/>
    <property type="evidence" value="ECO:0007669"/>
    <property type="project" value="UniProtKB-KW"/>
</dbReference>
<dbReference type="Gene3D" id="2.60.40.10">
    <property type="entry name" value="Immunoglobulins"/>
    <property type="match status" value="2"/>
</dbReference>
<feature type="domain" description="Ig-like" evidence="6">
    <location>
        <begin position="100"/>
        <end position="189"/>
    </location>
</feature>
<dbReference type="OrthoDB" id="6371610at2759"/>
<proteinExistence type="inferred from homology"/>
<evidence type="ECO:0000259" key="6">
    <source>
        <dbReference type="PROSITE" id="PS50835"/>
    </source>
</evidence>
<dbReference type="InterPro" id="IPR013098">
    <property type="entry name" value="Ig_I-set"/>
</dbReference>
<name>A0A7R9AJ85_9CRUS</name>
<evidence type="ECO:0000256" key="2">
    <source>
        <dbReference type="ARBA" id="ARBA00022737"/>
    </source>
</evidence>
<feature type="non-terminal residue" evidence="7">
    <location>
        <position position="1"/>
    </location>
</feature>
<organism evidence="7">
    <name type="scientific">Darwinula stevensoni</name>
    <dbReference type="NCBI Taxonomy" id="69355"/>
    <lineage>
        <taxon>Eukaryota</taxon>
        <taxon>Metazoa</taxon>
        <taxon>Ecdysozoa</taxon>
        <taxon>Arthropoda</taxon>
        <taxon>Crustacea</taxon>
        <taxon>Oligostraca</taxon>
        <taxon>Ostracoda</taxon>
        <taxon>Podocopa</taxon>
        <taxon>Podocopida</taxon>
        <taxon>Darwinulocopina</taxon>
        <taxon>Darwinuloidea</taxon>
        <taxon>Darwinulidae</taxon>
        <taxon>Darwinula</taxon>
    </lineage>
</organism>
<dbReference type="SUPFAM" id="SSF48726">
    <property type="entry name" value="Immunoglobulin"/>
    <property type="match status" value="2"/>
</dbReference>
<keyword evidence="2" id="KW-0677">Repeat</keyword>
<dbReference type="InterPro" id="IPR036179">
    <property type="entry name" value="Ig-like_dom_sf"/>
</dbReference>
<evidence type="ECO:0000256" key="5">
    <source>
        <dbReference type="ARBA" id="ARBA00023319"/>
    </source>
</evidence>
<dbReference type="InterPro" id="IPR003599">
    <property type="entry name" value="Ig_sub"/>
</dbReference>
<dbReference type="PANTHER" id="PTHR13817">
    <property type="entry name" value="TITIN"/>
    <property type="match status" value="1"/>
</dbReference>
<dbReference type="FunFam" id="2.60.40.10:FF:000873">
    <property type="entry name" value="Muscle M-line assembly protein unc-89"/>
    <property type="match status" value="1"/>
</dbReference>
<dbReference type="PROSITE" id="PS50835">
    <property type="entry name" value="IG_LIKE"/>
    <property type="match status" value="2"/>
</dbReference>
<dbReference type="EMBL" id="CAJPEV010023193">
    <property type="protein sequence ID" value="CAG0908344.1"/>
    <property type="molecule type" value="Genomic_DNA"/>
</dbReference>
<evidence type="ECO:0000256" key="4">
    <source>
        <dbReference type="ARBA" id="ARBA00022840"/>
    </source>
</evidence>
<dbReference type="SMART" id="SM00408">
    <property type="entry name" value="IGc2"/>
    <property type="match status" value="2"/>
</dbReference>
<protein>
    <recommendedName>
        <fullName evidence="6">Ig-like domain-containing protein</fullName>
    </recommendedName>
</protein>
<keyword evidence="3" id="KW-0547">Nucleotide-binding</keyword>
<sequence>SLDPDEKNLWKSLEERVLQPGEQPDFSWFKDGEEFDPGERFRVLLKDDEDSLALVFQHVKPEDAGLYTCVASTSTGKISCSAELTVQGAVHHLLREPEPPSFTLDLTDTEVSMGGSAMLDLKVTGYPKPRVTWYKDGKEVTAGGRFRFLYEDEESISLIIKNVEMGDAGKYTVVAQNDLGEVTTEGSLFVRAPPKFK</sequence>
<keyword evidence="5" id="KW-0393">Immunoglobulin domain</keyword>
<keyword evidence="4" id="KW-0067">ATP-binding</keyword>
<dbReference type="Proteomes" id="UP000677054">
    <property type="component" value="Unassembled WGS sequence"/>
</dbReference>
<dbReference type="SMART" id="SM00409">
    <property type="entry name" value="IG"/>
    <property type="match status" value="2"/>
</dbReference>
<dbReference type="InterPro" id="IPR013783">
    <property type="entry name" value="Ig-like_fold"/>
</dbReference>
<dbReference type="InterPro" id="IPR050964">
    <property type="entry name" value="Striated_Muscle_Regulatory"/>
</dbReference>
<evidence type="ECO:0000256" key="1">
    <source>
        <dbReference type="ARBA" id="ARBA00006692"/>
    </source>
</evidence>
<feature type="non-terminal residue" evidence="7">
    <location>
        <position position="197"/>
    </location>
</feature>
<dbReference type="InterPro" id="IPR003598">
    <property type="entry name" value="Ig_sub2"/>
</dbReference>
<keyword evidence="8" id="KW-1185">Reference proteome</keyword>
<reference evidence="7" key="1">
    <citation type="submission" date="2020-11" db="EMBL/GenBank/DDBJ databases">
        <authorList>
            <person name="Tran Van P."/>
        </authorList>
    </citation>
    <scope>NUCLEOTIDE SEQUENCE</scope>
</reference>
<dbReference type="Pfam" id="PF07679">
    <property type="entry name" value="I-set"/>
    <property type="match status" value="2"/>
</dbReference>
<dbReference type="InterPro" id="IPR007110">
    <property type="entry name" value="Ig-like_dom"/>
</dbReference>
<feature type="domain" description="Ig-like" evidence="6">
    <location>
        <begin position="1"/>
        <end position="85"/>
    </location>
</feature>
<evidence type="ECO:0000313" key="7">
    <source>
        <dbReference type="EMBL" id="CAD7255330.1"/>
    </source>
</evidence>
<evidence type="ECO:0000256" key="3">
    <source>
        <dbReference type="ARBA" id="ARBA00022741"/>
    </source>
</evidence>
<evidence type="ECO:0000313" key="8">
    <source>
        <dbReference type="Proteomes" id="UP000677054"/>
    </source>
</evidence>
<accession>A0A7R9AJ85</accession>
<dbReference type="PANTHER" id="PTHR13817:SF171">
    <property type="entry name" value="STRETCHIN-MLCK, ISOFORM U"/>
    <property type="match status" value="1"/>
</dbReference>
<dbReference type="FunFam" id="2.60.40.10:FF:000145">
    <property type="entry name" value="Myosin light chain kinase, smooth muscle"/>
    <property type="match status" value="1"/>
</dbReference>
<comment type="similarity">
    <text evidence="1">Belongs to the protein kinase superfamily. CAMK Ser/Thr protein kinase family.</text>
</comment>